<name>X0SD40_9ZZZZ</name>
<accession>X0SD40</accession>
<sequence length="50" mass="5194">ASFLADEDWERSVEAVAPFSHGGTSALPIGIAQRAEHAAGFKTAPLAVSR</sequence>
<organism evidence="1">
    <name type="scientific">marine sediment metagenome</name>
    <dbReference type="NCBI Taxonomy" id="412755"/>
    <lineage>
        <taxon>unclassified sequences</taxon>
        <taxon>metagenomes</taxon>
        <taxon>ecological metagenomes</taxon>
    </lineage>
</organism>
<evidence type="ECO:0000313" key="1">
    <source>
        <dbReference type="EMBL" id="GAF78934.1"/>
    </source>
</evidence>
<proteinExistence type="predicted"/>
<feature type="non-terminal residue" evidence="1">
    <location>
        <position position="1"/>
    </location>
</feature>
<dbReference type="AlphaFoldDB" id="X0SD40"/>
<reference evidence="1" key="1">
    <citation type="journal article" date="2014" name="Front. Microbiol.">
        <title>High frequency of phylogenetically diverse reductive dehalogenase-homologous genes in deep subseafloor sedimentary metagenomes.</title>
        <authorList>
            <person name="Kawai M."/>
            <person name="Futagami T."/>
            <person name="Toyoda A."/>
            <person name="Takaki Y."/>
            <person name="Nishi S."/>
            <person name="Hori S."/>
            <person name="Arai W."/>
            <person name="Tsubouchi T."/>
            <person name="Morono Y."/>
            <person name="Uchiyama I."/>
            <person name="Ito T."/>
            <person name="Fujiyama A."/>
            <person name="Inagaki F."/>
            <person name="Takami H."/>
        </authorList>
    </citation>
    <scope>NUCLEOTIDE SEQUENCE</scope>
    <source>
        <strain evidence="1">Expedition CK06-06</strain>
    </source>
</reference>
<gene>
    <name evidence="1" type="ORF">S01H1_18250</name>
</gene>
<protein>
    <submittedName>
        <fullName evidence="1">Uncharacterized protein</fullName>
    </submittedName>
</protein>
<dbReference type="EMBL" id="BARS01009741">
    <property type="protein sequence ID" value="GAF78934.1"/>
    <property type="molecule type" value="Genomic_DNA"/>
</dbReference>
<comment type="caution">
    <text evidence="1">The sequence shown here is derived from an EMBL/GenBank/DDBJ whole genome shotgun (WGS) entry which is preliminary data.</text>
</comment>